<protein>
    <submittedName>
        <fullName evidence="2">Uu.00g133690.m01.CDS01</fullName>
    </submittedName>
</protein>
<accession>A0AAI8YKV7</accession>
<evidence type="ECO:0000313" key="2">
    <source>
        <dbReference type="EMBL" id="CAJ2508343.1"/>
    </source>
</evidence>
<feature type="region of interest" description="Disordered" evidence="1">
    <location>
        <begin position="370"/>
        <end position="389"/>
    </location>
</feature>
<dbReference type="InterPro" id="IPR038765">
    <property type="entry name" value="Papain-like_cys_pep_sf"/>
</dbReference>
<name>A0AAI8YKV7_9PEZI</name>
<dbReference type="Proteomes" id="UP001295740">
    <property type="component" value="Unassembled WGS sequence"/>
</dbReference>
<dbReference type="Gene3D" id="3.40.395.10">
    <property type="entry name" value="Adenoviral Proteinase, Chain A"/>
    <property type="match status" value="1"/>
</dbReference>
<feature type="compositionally biased region" description="Low complexity" evidence="1">
    <location>
        <begin position="26"/>
        <end position="41"/>
    </location>
</feature>
<comment type="caution">
    <text evidence="2">The sequence shown here is derived from an EMBL/GenBank/DDBJ whole genome shotgun (WGS) entry which is preliminary data.</text>
</comment>
<feature type="compositionally biased region" description="Low complexity" evidence="1">
    <location>
        <begin position="371"/>
        <end position="386"/>
    </location>
</feature>
<feature type="region of interest" description="Disordered" evidence="1">
    <location>
        <begin position="683"/>
        <end position="726"/>
    </location>
</feature>
<evidence type="ECO:0000313" key="3">
    <source>
        <dbReference type="Proteomes" id="UP001295740"/>
    </source>
</evidence>
<keyword evidence="3" id="KW-1185">Reference proteome</keyword>
<feature type="compositionally biased region" description="Basic and acidic residues" evidence="1">
    <location>
        <begin position="703"/>
        <end position="720"/>
    </location>
</feature>
<sequence>METPHDATGSSQAQAQAQVRRQPMLVAPIAVAAPQTPPATAKGSTRSKGSRNRKPLPPSPSADWATVTDDQLPGDVDRDALHRQVAYPLGSSYLVTKEVPTMPKPKRYPSEHAPIAEHSRNLIDAVVAITKIAIKYKDDLGWGESWSDKLWDSEMKLLNVGKKKGKTVAISGPIAVAAKNRLKDMIRELGISDHEDSSDGEVSESNEGQNQGLDSDVHEPDNEQSKPGRPAAESILGKKRPRSTSTNHDDAPSFLSSRFEVGRGGGIPDLVDRAFGLGGEHSPSKRRQTATPDTSIEEVDAHGLSDAAVSEASSIERYEDDNQSVDDDQFMDDTPLGQDGGSSDDDEGFVELTLDMNSASHDTVDVAAFQRSRSSSPLTSTSPRVSDSLPPLLGNELASFISSALSPIPEGSTIESVEQQVDCDESFFYTRTKTTAAAVVDLEVENTMQGVTSTTTAPVVDSMHGITNTAAAAAVDLEAEDIMKGITSTTPIVPAANPGPDTITRLRNTSAWLRARDIEACIAMLHPAWSRCTSQRDDKYIQLMDPGFPKKGEANQIAHPEKLPASLIFMLCHENHWIVAEVDRSVNPVQCHYWDPLQSKGNGGGRMPPELEQRLVNWLVSTFGIEPASVAFTSEVCAEQKDGYSCGVFAILNAVALLNGQQPPTMLLESPEQCRLAWAEQLQQVTGPSPEQEKEDDLVQVDGNKDETNIDGPAEDKGANKIDSQGGEDATIVDTLREENHETKVDGMEVDEGGKNQSTVLSSMYLDMIKTIAKHTPAELERCRSAAKGKDESYFAKLDLEIKMTKDRQPDVQERDKAKSDLLELQQAKKHLITTTNVVGANSRLAADLARMLSDLEKTYDGDLAGLEKTVHGQDELTRECGRKIESLSKEREKAEAHNKLVARTQECLQEFQAWQNKFADLLKG</sequence>
<gene>
    <name evidence="2" type="ORF">KHLLAP_LOCUS8811</name>
</gene>
<feature type="compositionally biased region" description="Basic and acidic residues" evidence="1">
    <location>
        <begin position="215"/>
        <end position="226"/>
    </location>
</feature>
<dbReference type="EMBL" id="CAUWAG010000011">
    <property type="protein sequence ID" value="CAJ2508343.1"/>
    <property type="molecule type" value="Genomic_DNA"/>
</dbReference>
<proteinExistence type="predicted"/>
<organism evidence="2 3">
    <name type="scientific">Anthostomella pinea</name>
    <dbReference type="NCBI Taxonomy" id="933095"/>
    <lineage>
        <taxon>Eukaryota</taxon>
        <taxon>Fungi</taxon>
        <taxon>Dikarya</taxon>
        <taxon>Ascomycota</taxon>
        <taxon>Pezizomycotina</taxon>
        <taxon>Sordariomycetes</taxon>
        <taxon>Xylariomycetidae</taxon>
        <taxon>Xylariales</taxon>
        <taxon>Xylariaceae</taxon>
        <taxon>Anthostomella</taxon>
    </lineage>
</organism>
<feature type="compositionally biased region" description="Acidic residues" evidence="1">
    <location>
        <begin position="318"/>
        <end position="331"/>
    </location>
</feature>
<evidence type="ECO:0000256" key="1">
    <source>
        <dbReference type="SAM" id="MobiDB-lite"/>
    </source>
</evidence>
<reference evidence="2" key="1">
    <citation type="submission" date="2023-10" db="EMBL/GenBank/DDBJ databases">
        <authorList>
            <person name="Hackl T."/>
        </authorList>
    </citation>
    <scope>NUCLEOTIDE SEQUENCE</scope>
</reference>
<feature type="region of interest" description="Disordered" evidence="1">
    <location>
        <begin position="192"/>
        <end position="348"/>
    </location>
</feature>
<dbReference type="SUPFAM" id="SSF54001">
    <property type="entry name" value="Cysteine proteinases"/>
    <property type="match status" value="1"/>
</dbReference>
<dbReference type="AlphaFoldDB" id="A0AAI8YKV7"/>
<feature type="region of interest" description="Disordered" evidence="1">
    <location>
        <begin position="1"/>
        <end position="75"/>
    </location>
</feature>